<proteinExistence type="predicted"/>
<name>A0A8B8EES2_CRAVI</name>
<dbReference type="AlphaFoldDB" id="A0A8B8EES2"/>
<evidence type="ECO:0000313" key="3">
    <source>
        <dbReference type="Proteomes" id="UP000694844"/>
    </source>
</evidence>
<evidence type="ECO:0000256" key="1">
    <source>
        <dbReference type="SAM" id="MobiDB-lite"/>
    </source>
</evidence>
<evidence type="ECO:0000313" key="5">
    <source>
        <dbReference type="RefSeq" id="XP_022338087.1"/>
    </source>
</evidence>
<dbReference type="RefSeq" id="XP_022338086.1">
    <property type="nucleotide sequence ID" value="XM_022482378.1"/>
</dbReference>
<keyword evidence="2" id="KW-0732">Signal</keyword>
<feature type="compositionally biased region" description="Polar residues" evidence="1">
    <location>
        <begin position="270"/>
        <end position="285"/>
    </location>
</feature>
<dbReference type="Proteomes" id="UP000694844">
    <property type="component" value="Chromosome 5"/>
</dbReference>
<dbReference type="OrthoDB" id="6042561at2759"/>
<reference evidence="4 5" key="1">
    <citation type="submission" date="2025-04" db="UniProtKB">
        <authorList>
            <consortium name="RefSeq"/>
        </authorList>
    </citation>
    <scope>IDENTIFICATION</scope>
    <source>
        <tissue evidence="4 5">Whole sample</tissue>
    </source>
</reference>
<feature type="chain" id="PRO_5044666439" evidence="2">
    <location>
        <begin position="20"/>
        <end position="602"/>
    </location>
</feature>
<sequence>MHTNFVLAALVCWTNTVFGQIPLGGIPSANSLPITQSVGQLPSLRAPGNVVPIPSVSGVPPPNTAFSAAPSLPPTPPPWMATAQSGGNIPTVATAPPSTSSSVRFISISDSFPSVSIPDNGYDDHYVTIKSMFDTYYPNVPPLRRAENRATFQIFQSSRSGVASTAVLSDDPTTLYIQYILPQQNAYAYLPFTSESTRRLKYPERPIYLPYPQLAVRVPETGEIYPVYIPFQPNENRRNREEPEMFIPSIVPGSNVPLYEAALPALPSTFSTNNQFPSETISNMGPTEQPKPTQSSQQSQRTINTQTAVTARIDQPDMTSVNSSPELSNLVLPLEGRSPKWNDLRITWDYNSTSSNLMGNPSAFAHLPLKESDAIIDGFMLLTDCTGSVNFVGRRYWRSNDPALVLIYDSKGLIAGIQTGIPDNLPNGYPTRNLKPRPFVLEGNILFVTAYFMEPSKICSSTRTETQVISEGIGTGLYFQNGPNPVTDAVSVPLDESAIQQTLWGQGKCVPRLGQQYKYNVRKDMYCEEMAPLHLMYDRGHLVAFSWFFISDVQSPVFEKIPQTLYSRIFQTVPDCLYTMGQVTSLHIFLTDRYNEVSCSAK</sequence>
<evidence type="ECO:0000256" key="2">
    <source>
        <dbReference type="SAM" id="SignalP"/>
    </source>
</evidence>
<organism evidence="3 4">
    <name type="scientific">Crassostrea virginica</name>
    <name type="common">Eastern oyster</name>
    <dbReference type="NCBI Taxonomy" id="6565"/>
    <lineage>
        <taxon>Eukaryota</taxon>
        <taxon>Metazoa</taxon>
        <taxon>Spiralia</taxon>
        <taxon>Lophotrochozoa</taxon>
        <taxon>Mollusca</taxon>
        <taxon>Bivalvia</taxon>
        <taxon>Autobranchia</taxon>
        <taxon>Pteriomorphia</taxon>
        <taxon>Ostreida</taxon>
        <taxon>Ostreoidea</taxon>
        <taxon>Ostreidae</taxon>
        <taxon>Crassostrea</taxon>
    </lineage>
</organism>
<dbReference type="KEGG" id="cvn:111133747"/>
<feature type="compositionally biased region" description="Low complexity" evidence="1">
    <location>
        <begin position="286"/>
        <end position="304"/>
    </location>
</feature>
<feature type="signal peptide" evidence="2">
    <location>
        <begin position="1"/>
        <end position="19"/>
    </location>
</feature>
<evidence type="ECO:0000313" key="4">
    <source>
        <dbReference type="RefSeq" id="XP_022338086.1"/>
    </source>
</evidence>
<protein>
    <submittedName>
        <fullName evidence="4 5">Uncharacterized protein LOC111133747</fullName>
    </submittedName>
</protein>
<accession>A0A8B8EES2</accession>
<gene>
    <name evidence="4 5" type="primary">LOC111133747</name>
</gene>
<dbReference type="GeneID" id="111133747"/>
<keyword evidence="3" id="KW-1185">Reference proteome</keyword>
<dbReference type="RefSeq" id="XP_022338087.1">
    <property type="nucleotide sequence ID" value="XM_022482379.1"/>
</dbReference>
<feature type="region of interest" description="Disordered" evidence="1">
    <location>
        <begin position="270"/>
        <end position="304"/>
    </location>
</feature>